<dbReference type="InterPro" id="IPR036188">
    <property type="entry name" value="FAD/NAD-bd_sf"/>
</dbReference>
<evidence type="ECO:0000313" key="5">
    <source>
        <dbReference type="Proteomes" id="UP000001318"/>
    </source>
</evidence>
<dbReference type="GO" id="GO:0016491">
    <property type="term" value="F:oxidoreductase activity"/>
    <property type="evidence" value="ECO:0007669"/>
    <property type="project" value="UniProtKB-KW"/>
</dbReference>
<feature type="compositionally biased region" description="Low complexity" evidence="2">
    <location>
        <begin position="537"/>
        <end position="550"/>
    </location>
</feature>
<dbReference type="AlphaFoldDB" id="B0RHT3"/>
<feature type="compositionally biased region" description="Basic and acidic residues" evidence="2">
    <location>
        <begin position="48"/>
        <end position="57"/>
    </location>
</feature>
<evidence type="ECO:0000256" key="2">
    <source>
        <dbReference type="SAM" id="MobiDB-lite"/>
    </source>
</evidence>
<sequence length="626" mass="63995">MAHDRERGPPARGLLRDRRVLRLHRHRERAAGRAGVPAPCRRGRRGRDRAGREGARRDRARRARGGGVVSGADGRRHVVVIGAGPAGLAAAVAARGRGARVTLLDASDELGGQYWRHLPESRPAARERILHHGWDAFTALRGRLAADDGCEIVTGAQVWAIERPTPDAADAAAADAPAAAAAAPSPAAVVHVLVGQVDGSRREPLTLRPDALVLATGAHDRTLPFPGWDLPGVFTAGAAQALAKGERVAIGDRVIVAGAGPFLLPVAVSLVQAGARVVGIHEAARVPSLARGWLRSPAGLARAPHKAAELAGYVSVLARQRIGYATGSAVVAAHGTDRVEAVTVQRLDASWAPIPGTERRIAVDAVCVGHGFTPRLELPIAAGCRIGAHRFVEVDASQGAGPAGVFAAGEITGIGGVDQALAEGEVAGHCAAGGSPADAAVASAVRRRAVAHDVAGRIEGAHGIRPGWTGWLRDDTLACRCEEVPVGRLRATARAAESTDLRSMKLATRAGLGICQGRICGRTVEQLLAAEAPACGSGADAPAPAATGPGTDRRPVASPVRLGELAAAYERRDAGPPSLAAAAPGVDDPPPAAAPPADAPPAGVAPPPAPPTTPAPPRTTDRKDTP</sequence>
<dbReference type="InterPro" id="IPR023753">
    <property type="entry name" value="FAD/NAD-binding_dom"/>
</dbReference>
<evidence type="ECO:0000313" key="4">
    <source>
        <dbReference type="EMBL" id="CAQ00191.1"/>
    </source>
</evidence>
<feature type="compositionally biased region" description="Low complexity" evidence="2">
    <location>
        <begin position="575"/>
        <end position="586"/>
    </location>
</feature>
<accession>B0RHT3</accession>
<keyword evidence="5" id="KW-1185">Reference proteome</keyword>
<dbReference type="STRING" id="31964.CMS0066"/>
<dbReference type="Gene3D" id="3.50.50.60">
    <property type="entry name" value="FAD/NAD(P)-binding domain"/>
    <property type="match status" value="3"/>
</dbReference>
<dbReference type="InterPro" id="IPR051691">
    <property type="entry name" value="Metab_Enz_Cyan_OpOx_G3PDH"/>
</dbReference>
<proteinExistence type="predicted"/>
<feature type="region of interest" description="Disordered" evidence="2">
    <location>
        <begin position="537"/>
        <end position="626"/>
    </location>
</feature>
<dbReference type="PANTHER" id="PTHR42949:SF3">
    <property type="entry name" value="ANAEROBIC GLYCEROL-3-PHOSPHATE DEHYDROGENASE SUBUNIT B"/>
    <property type="match status" value="1"/>
</dbReference>
<dbReference type="Pfam" id="PF07992">
    <property type="entry name" value="Pyr_redox_2"/>
    <property type="match status" value="1"/>
</dbReference>
<reference evidence="4 5" key="1">
    <citation type="journal article" date="2008" name="J. Bacteriol.">
        <title>Genome of the actinomycete plant pathogen Clavibacter michiganensis subsp. sepedonicus suggests recent niche adaptation.</title>
        <authorList>
            <person name="Bentley S.D."/>
            <person name="Corton C."/>
            <person name="Brown S.E."/>
            <person name="Barron A."/>
            <person name="Clark L."/>
            <person name="Doggett J."/>
            <person name="Harris B."/>
            <person name="Ormond D."/>
            <person name="Quail M.A."/>
            <person name="May G."/>
            <person name="Francis D."/>
            <person name="Knudson D."/>
            <person name="Parkhill J."/>
            <person name="Ishimaru C.A."/>
        </authorList>
    </citation>
    <scope>NUCLEOTIDE SEQUENCE [LARGE SCALE GENOMIC DNA]</scope>
    <source>
        <strain evidence="5">ATCC 33113 / DSM 20744 / JCM 9667 / LMG 2889 / ICMP 2535 / C-1</strain>
    </source>
</reference>
<protein>
    <submittedName>
        <fullName evidence="4">Secreted oxidase</fullName>
    </submittedName>
</protein>
<dbReference type="PRINTS" id="PR00368">
    <property type="entry name" value="FADPNR"/>
</dbReference>
<organism evidence="4 5">
    <name type="scientific">Clavibacter sepedonicus</name>
    <name type="common">Clavibacter michiganensis subsp. sepedonicus</name>
    <dbReference type="NCBI Taxonomy" id="31964"/>
    <lineage>
        <taxon>Bacteria</taxon>
        <taxon>Bacillati</taxon>
        <taxon>Actinomycetota</taxon>
        <taxon>Actinomycetes</taxon>
        <taxon>Micrococcales</taxon>
        <taxon>Microbacteriaceae</taxon>
        <taxon>Clavibacter</taxon>
    </lineage>
</organism>
<dbReference type="HOGENOM" id="CLU_030705_1_2_11"/>
<name>B0RHT3_CLASE</name>
<feature type="domain" description="FAD/NAD(P)-binding" evidence="3">
    <location>
        <begin position="77"/>
        <end position="424"/>
    </location>
</feature>
<evidence type="ECO:0000256" key="1">
    <source>
        <dbReference type="ARBA" id="ARBA00023002"/>
    </source>
</evidence>
<dbReference type="Proteomes" id="UP000001318">
    <property type="component" value="Chromosome"/>
</dbReference>
<dbReference type="InterPro" id="IPR041854">
    <property type="entry name" value="BFD-like_2Fe2S-bd_dom_sf"/>
</dbReference>
<feature type="region of interest" description="Disordered" evidence="2">
    <location>
        <begin position="25"/>
        <end position="69"/>
    </location>
</feature>
<dbReference type="SUPFAM" id="SSF51905">
    <property type="entry name" value="FAD/NAD(P)-binding domain"/>
    <property type="match status" value="1"/>
</dbReference>
<keyword evidence="1" id="KW-0560">Oxidoreductase</keyword>
<dbReference type="EMBL" id="AM849034">
    <property type="protein sequence ID" value="CAQ00191.1"/>
    <property type="molecule type" value="Genomic_DNA"/>
</dbReference>
<dbReference type="eggNOG" id="COG0446">
    <property type="taxonomic scope" value="Bacteria"/>
</dbReference>
<gene>
    <name evidence="4" type="ordered locus">CMS0066</name>
</gene>
<dbReference type="PANTHER" id="PTHR42949">
    <property type="entry name" value="ANAEROBIC GLYCEROL-3-PHOSPHATE DEHYDROGENASE SUBUNIT B"/>
    <property type="match status" value="1"/>
</dbReference>
<evidence type="ECO:0000259" key="3">
    <source>
        <dbReference type="Pfam" id="PF07992"/>
    </source>
</evidence>
<dbReference type="KEGG" id="cms:CMS0066"/>
<feature type="compositionally biased region" description="Pro residues" evidence="2">
    <location>
        <begin position="587"/>
        <end position="617"/>
    </location>
</feature>
<dbReference type="PRINTS" id="PR00411">
    <property type="entry name" value="PNDRDTASEI"/>
</dbReference>
<dbReference type="Gene3D" id="1.10.10.1100">
    <property type="entry name" value="BFD-like [2Fe-2S]-binding domain"/>
    <property type="match status" value="1"/>
</dbReference>